<gene>
    <name evidence="1" type="ORF">N0K08_11945</name>
</gene>
<accession>A0ABT2PNB0</accession>
<dbReference type="RefSeq" id="WP_261500579.1">
    <property type="nucleotide sequence ID" value="NZ_JAODYH010000005.1"/>
</dbReference>
<organism evidence="1 2">
    <name type="scientific">Acidovorax bellezanensis</name>
    <dbReference type="NCBI Taxonomy" id="2976702"/>
    <lineage>
        <taxon>Bacteria</taxon>
        <taxon>Pseudomonadati</taxon>
        <taxon>Pseudomonadota</taxon>
        <taxon>Betaproteobacteria</taxon>
        <taxon>Burkholderiales</taxon>
        <taxon>Comamonadaceae</taxon>
        <taxon>Acidovorax</taxon>
    </lineage>
</organism>
<comment type="caution">
    <text evidence="1">The sequence shown here is derived from an EMBL/GenBank/DDBJ whole genome shotgun (WGS) entry which is preliminary data.</text>
</comment>
<proteinExistence type="predicted"/>
<reference evidence="1 2" key="1">
    <citation type="submission" date="2022-09" db="EMBL/GenBank/DDBJ databases">
        <title>Draft genome of isolate Be4.</title>
        <authorList>
            <person name="Sanchez-Castro I."/>
            <person name="Martinez-Rodriguez P."/>
            <person name="Descostes M."/>
            <person name="Merroun M."/>
        </authorList>
    </citation>
    <scope>NUCLEOTIDE SEQUENCE [LARGE SCALE GENOMIC DNA]</scope>
    <source>
        <strain evidence="1 2">Be4</strain>
    </source>
</reference>
<dbReference type="EMBL" id="JAODYH010000005">
    <property type="protein sequence ID" value="MCT9811351.1"/>
    <property type="molecule type" value="Genomic_DNA"/>
</dbReference>
<name>A0ABT2PNB0_9BURK</name>
<dbReference type="Proteomes" id="UP001525968">
    <property type="component" value="Unassembled WGS sequence"/>
</dbReference>
<sequence>MKKMVLVLDESGAKGYAKTRERYEGEIGVMAGFLYTESEIRNTEIYLDNVLNRYRNDSGKKFHITDLDKKSQANLRDEIFHFMERYKFRWFYQAVYAEGFHQSEFSKGRGGDENGNESLHVKLFQHMFIMGLSMANLIGIKKINLTVKTDRIDKGILKIFKQVGVETLGIILGRDRDIFRYVPDDEPGKFKKEHAILSIKSDGMPIFEEIQFDIECEYSSLTIMADILANSVHHYLNKAQKSNLGIFLNNKEVLKEHPVIHLAIASKNEEHIPPMLDIIYRRTKEMTASPATPEKST</sequence>
<evidence type="ECO:0008006" key="3">
    <source>
        <dbReference type="Google" id="ProtNLM"/>
    </source>
</evidence>
<evidence type="ECO:0000313" key="1">
    <source>
        <dbReference type="EMBL" id="MCT9811351.1"/>
    </source>
</evidence>
<protein>
    <recommendedName>
        <fullName evidence="3">DUF3800 domain-containing protein</fullName>
    </recommendedName>
</protein>
<keyword evidence="2" id="KW-1185">Reference proteome</keyword>
<evidence type="ECO:0000313" key="2">
    <source>
        <dbReference type="Proteomes" id="UP001525968"/>
    </source>
</evidence>